<accession>A0A2N9FTD9</accession>
<dbReference type="GO" id="GO:0016811">
    <property type="term" value="F:hydrolase activity, acting on carbon-nitrogen (but not peptide) bonds, in linear amides"/>
    <property type="evidence" value="ECO:0007669"/>
    <property type="project" value="InterPro"/>
</dbReference>
<dbReference type="SUPFAM" id="SSF52317">
    <property type="entry name" value="Class I glutamine amidotransferase-like"/>
    <property type="match status" value="1"/>
</dbReference>
<dbReference type="PANTHER" id="PTHR43235">
    <property type="entry name" value="GLUTAMINE AMIDOTRANSFERASE PB2B2.05-RELATED"/>
    <property type="match status" value="1"/>
</dbReference>
<organism evidence="1">
    <name type="scientific">Fagus sylvatica</name>
    <name type="common">Beechnut</name>
    <dbReference type="NCBI Taxonomy" id="28930"/>
    <lineage>
        <taxon>Eukaryota</taxon>
        <taxon>Viridiplantae</taxon>
        <taxon>Streptophyta</taxon>
        <taxon>Embryophyta</taxon>
        <taxon>Tracheophyta</taxon>
        <taxon>Spermatophyta</taxon>
        <taxon>Magnoliopsida</taxon>
        <taxon>eudicotyledons</taxon>
        <taxon>Gunneridae</taxon>
        <taxon>Pentapetalae</taxon>
        <taxon>rosids</taxon>
        <taxon>fabids</taxon>
        <taxon>Fagales</taxon>
        <taxon>Fagaceae</taxon>
        <taxon>Fagus</taxon>
    </lineage>
</organism>
<dbReference type="GO" id="GO:0005829">
    <property type="term" value="C:cytosol"/>
    <property type="evidence" value="ECO:0007669"/>
    <property type="project" value="TreeGrafter"/>
</dbReference>
<dbReference type="PANTHER" id="PTHR43235:SF1">
    <property type="entry name" value="GLUTAMINE AMIDOTRANSFERASE PB2B2.05-RELATED"/>
    <property type="match status" value="1"/>
</dbReference>
<dbReference type="Gene3D" id="3.40.50.880">
    <property type="match status" value="1"/>
</dbReference>
<dbReference type="InterPro" id="IPR011697">
    <property type="entry name" value="Peptidase_C26"/>
</dbReference>
<gene>
    <name evidence="1" type="ORF">FSB_LOCUS18083</name>
</gene>
<dbReference type="Pfam" id="PF07722">
    <property type="entry name" value="Peptidase_C26"/>
    <property type="match status" value="1"/>
</dbReference>
<dbReference type="InterPro" id="IPR029062">
    <property type="entry name" value="Class_I_gatase-like"/>
</dbReference>
<reference evidence="1" key="1">
    <citation type="submission" date="2018-02" db="EMBL/GenBank/DDBJ databases">
        <authorList>
            <person name="Cohen D.B."/>
            <person name="Kent A.D."/>
        </authorList>
    </citation>
    <scope>NUCLEOTIDE SEQUENCE</scope>
</reference>
<dbReference type="AlphaFoldDB" id="A0A2N9FTD9"/>
<evidence type="ECO:0000313" key="1">
    <source>
        <dbReference type="EMBL" id="SPC90201.1"/>
    </source>
</evidence>
<name>A0A2N9FTD9_FAGSY</name>
<proteinExistence type="predicted"/>
<dbReference type="EMBL" id="OIVN01001127">
    <property type="protein sequence ID" value="SPC90201.1"/>
    <property type="molecule type" value="Genomic_DNA"/>
</dbReference>
<dbReference type="InterPro" id="IPR044668">
    <property type="entry name" value="PuuD-like"/>
</dbReference>
<dbReference type="PROSITE" id="PS51273">
    <property type="entry name" value="GATASE_TYPE_1"/>
    <property type="match status" value="1"/>
</dbReference>
<sequence length="391" mass="44621">MASDLSVILPRVVIVSRRTVRKNKFVDFVGEYHLDLIVGYGAVPVIVPRVNGVHMLLDSFEPIHGVLLCEGEDIDPSLYEEASGLSPEELEEIRRLHSSDTAIDKEKDTIELRLAKLCLERNIPYLGICRGSQVLNVACGGTLYQDLEREVSRKCPESQRVQHIDYDNYDGHRHVVKVIENTPLQHWFKDSLEEGLNGDFDAYNPEEGKFIMGLQFHPERMRRPDSEEFDYPGCPSAYQEFVKAVIAYQKKLNSTTSVSKSLKLDQEMEKKRKIIIRSFSLARNIYTTGRVRHPWKESELEAGAEFLESNTALSLQQENRLKQMGATVRNAGSYIERLKLNEEKEKLARSVMGKMTVEQLSDLMSFYHMMGNICSEVLERKLSCIVTDLGS</sequence>
<protein>
    <submittedName>
        <fullName evidence="1">Uncharacterized protein</fullName>
    </submittedName>
</protein>